<evidence type="ECO:0000313" key="2">
    <source>
        <dbReference type="Proteomes" id="UP001208534"/>
    </source>
</evidence>
<accession>A0AAW5R8V7</accession>
<gene>
    <name evidence="1" type="ORF">KTH64_02910</name>
</gene>
<organism evidence="1 2">
    <name type="scientific">Acinetobacter junii</name>
    <dbReference type="NCBI Taxonomy" id="40215"/>
    <lineage>
        <taxon>Bacteria</taxon>
        <taxon>Pseudomonadati</taxon>
        <taxon>Pseudomonadota</taxon>
        <taxon>Gammaproteobacteria</taxon>
        <taxon>Moraxellales</taxon>
        <taxon>Moraxellaceae</taxon>
        <taxon>Acinetobacter</taxon>
    </lineage>
</organism>
<comment type="caution">
    <text evidence="1">The sequence shown here is derived from an EMBL/GenBank/DDBJ whole genome shotgun (WGS) entry which is preliminary data.</text>
</comment>
<reference evidence="1" key="1">
    <citation type="submission" date="2021-06" db="EMBL/GenBank/DDBJ databases">
        <title>Propagation of a rapidly emergent carbapenem-resistant Acinetobacter baumannii lineage by various extra-hospital transmission networks.</title>
        <authorList>
            <person name="Calix J."/>
        </authorList>
    </citation>
    <scope>NUCLEOTIDE SEQUENCE</scope>
    <source>
        <strain evidence="1">WU_MDCI_Aw63</strain>
    </source>
</reference>
<dbReference type="EMBL" id="JAHPRE010000008">
    <property type="protein sequence ID" value="MCU4395939.1"/>
    <property type="molecule type" value="Genomic_DNA"/>
</dbReference>
<name>A0AAW5R8V7_ACIJU</name>
<protein>
    <submittedName>
        <fullName evidence="1">Uncharacterized protein</fullName>
    </submittedName>
</protein>
<evidence type="ECO:0000313" key="1">
    <source>
        <dbReference type="EMBL" id="MCU4395939.1"/>
    </source>
</evidence>
<sequence length="79" mass="9425">MRIPTINSHIQTTPIKNLVKRIESMRLTTNYEEFSKSEAEALAYLDCLNDTQYINSRENFEYQRQIRDERANKLEALTR</sequence>
<dbReference type="AlphaFoldDB" id="A0AAW5R8V7"/>
<dbReference type="RefSeq" id="WP_262578554.1">
    <property type="nucleotide sequence ID" value="NZ_JAHPRE010000008.1"/>
</dbReference>
<proteinExistence type="predicted"/>
<dbReference type="Proteomes" id="UP001208534">
    <property type="component" value="Unassembled WGS sequence"/>
</dbReference>